<dbReference type="KEGG" id="shr:100915052"/>
<feature type="domain" description="MKRN2 opposite strand protein-like N-terminal" evidence="2">
    <location>
        <begin position="8"/>
        <end position="36"/>
    </location>
</feature>
<accession>G3WB01</accession>
<evidence type="ECO:0000313" key="3">
    <source>
        <dbReference type="Ensembl" id="ENSSHAP00000012606.1"/>
    </source>
</evidence>
<dbReference type="OrthoDB" id="10065749at2759"/>
<dbReference type="RefSeq" id="XP_031811313.1">
    <property type="nucleotide sequence ID" value="XM_031955453.1"/>
</dbReference>
<dbReference type="RefSeq" id="XP_031811322.1">
    <property type="nucleotide sequence ID" value="XM_031955462.1"/>
</dbReference>
<dbReference type="GeneID" id="100915052"/>
<name>G3WB01_SARHA</name>
<organism evidence="3 4">
    <name type="scientific">Sarcophilus harrisii</name>
    <name type="common">Tasmanian devil</name>
    <name type="synonym">Sarcophilus laniarius</name>
    <dbReference type="NCBI Taxonomy" id="9305"/>
    <lineage>
        <taxon>Eukaryota</taxon>
        <taxon>Metazoa</taxon>
        <taxon>Chordata</taxon>
        <taxon>Craniata</taxon>
        <taxon>Vertebrata</taxon>
        <taxon>Euteleostomi</taxon>
        <taxon>Mammalia</taxon>
        <taxon>Metatheria</taxon>
        <taxon>Dasyuromorphia</taxon>
        <taxon>Dasyuridae</taxon>
        <taxon>Sarcophilus</taxon>
    </lineage>
</organism>
<dbReference type="FunCoup" id="G3WB01">
    <property type="interactions" value="11"/>
</dbReference>
<reference evidence="3" key="3">
    <citation type="submission" date="2025-09" db="UniProtKB">
        <authorList>
            <consortium name="Ensembl"/>
        </authorList>
    </citation>
    <scope>IDENTIFICATION</scope>
</reference>
<dbReference type="Ensembl" id="ENSSHAT00000012710.2">
    <property type="protein sequence ID" value="ENSSHAP00000012606.1"/>
    <property type="gene ID" value="ENSSHAG00000010787.2"/>
</dbReference>
<dbReference type="InterPro" id="IPR053921">
    <property type="entry name" value="MKRN2OS-like_C"/>
</dbReference>
<dbReference type="HOGENOM" id="CLU_084023_0_0_1"/>
<proteinExistence type="predicted"/>
<evidence type="ECO:0000313" key="4">
    <source>
        <dbReference type="Proteomes" id="UP000007648"/>
    </source>
</evidence>
<dbReference type="GeneTree" id="ENSGT00390000003839"/>
<dbReference type="CTD" id="100129480"/>
<dbReference type="InParanoid" id="G3WB01"/>
<dbReference type="Proteomes" id="UP000007648">
    <property type="component" value="Unassembled WGS sequence"/>
</dbReference>
<dbReference type="AlphaFoldDB" id="G3WB01"/>
<dbReference type="RefSeq" id="XP_031811307.1">
    <property type="nucleotide sequence ID" value="XM_031955447.1"/>
</dbReference>
<feature type="domain" description="MKRN2 opposite strand protein-like C-terminal" evidence="1">
    <location>
        <begin position="45"/>
        <end position="199"/>
    </location>
</feature>
<protein>
    <submittedName>
        <fullName evidence="3">MKRN2 opposite strand</fullName>
    </submittedName>
</protein>
<keyword evidence="4" id="KW-1185">Reference proteome</keyword>
<dbReference type="RefSeq" id="XP_031811300.1">
    <property type="nucleotide sequence ID" value="XM_031955440.1"/>
</dbReference>
<dbReference type="PANTHER" id="PTHR33963:SF2">
    <property type="entry name" value="MKRN2 OPPOSITE STRAND PROTEIN"/>
    <property type="match status" value="1"/>
</dbReference>
<evidence type="ECO:0000259" key="1">
    <source>
        <dbReference type="Pfam" id="PF16044"/>
    </source>
</evidence>
<evidence type="ECO:0000259" key="2">
    <source>
        <dbReference type="Pfam" id="PF22795"/>
    </source>
</evidence>
<gene>
    <name evidence="3" type="primary">MKRN2OS</name>
</gene>
<dbReference type="Pfam" id="PF16044">
    <property type="entry name" value="DUF4796_C"/>
    <property type="match status" value="1"/>
</dbReference>
<dbReference type="InterPro" id="IPR053922">
    <property type="entry name" value="MKRN2OS-like_N"/>
</dbReference>
<dbReference type="InterPro" id="IPR032016">
    <property type="entry name" value="MKRN2OS-like"/>
</dbReference>
<dbReference type="RefSeq" id="XP_031811327.1">
    <property type="nucleotide sequence ID" value="XM_031955467.1"/>
</dbReference>
<dbReference type="Pfam" id="PF22795">
    <property type="entry name" value="DUF4796_N"/>
    <property type="match status" value="1"/>
</dbReference>
<sequence>MHPPEAGHPVVRFRHCGKNIYCFRVPDFCPVCHQPMSFRTLDEAPITIATPLIHGHQEQCAFLLKPTQGTFLREYDGNADLHVGITNTHGTVYNYNEQGIHRDDAGWEESISIPLLQPNMFRLMYRWDKYLEEFSATDAWSPNRYEEHCYNCYTYALTFINSILAAEGRHQLDKNKFTEKFVVPKTRRAAKYITLYRAIEEKGFCVIDRCDSDASRP</sequence>
<reference evidence="3" key="2">
    <citation type="submission" date="2025-08" db="UniProtKB">
        <authorList>
            <consortium name="Ensembl"/>
        </authorList>
    </citation>
    <scope>IDENTIFICATION</scope>
</reference>
<dbReference type="PANTHER" id="PTHR33963">
    <property type="entry name" value="MKRN2 OPPOSITE STRAND PROTEIN"/>
    <property type="match status" value="1"/>
</dbReference>
<dbReference type="RefSeq" id="XP_031811315.1">
    <property type="nucleotide sequence ID" value="XM_031955455.1"/>
</dbReference>
<reference evidence="3 4" key="1">
    <citation type="journal article" date="2011" name="Proc. Natl. Acad. Sci. U.S.A.">
        <title>Genetic diversity and population structure of the endangered marsupial Sarcophilus harrisii (Tasmanian devil).</title>
        <authorList>
            <person name="Miller W."/>
            <person name="Hayes V.M."/>
            <person name="Ratan A."/>
            <person name="Petersen D.C."/>
            <person name="Wittekindt N.E."/>
            <person name="Miller J."/>
            <person name="Walenz B."/>
            <person name="Knight J."/>
            <person name="Qi J."/>
            <person name="Zhao F."/>
            <person name="Wang Q."/>
            <person name="Bedoya-Reina O.C."/>
            <person name="Katiyar N."/>
            <person name="Tomsho L.P."/>
            <person name="Kasson L.M."/>
            <person name="Hardie R.A."/>
            <person name="Woodbridge P."/>
            <person name="Tindall E.A."/>
            <person name="Bertelsen M.F."/>
            <person name="Dixon D."/>
            <person name="Pyecroft S."/>
            <person name="Helgen K.M."/>
            <person name="Lesk A.M."/>
            <person name="Pringle T.H."/>
            <person name="Patterson N."/>
            <person name="Zhang Y."/>
            <person name="Kreiss A."/>
            <person name="Woods G.M."/>
            <person name="Jones M.E."/>
            <person name="Schuster S.C."/>
        </authorList>
    </citation>
    <scope>NUCLEOTIDE SEQUENCE [LARGE SCALE GENOMIC DNA]</scope>
</reference>